<evidence type="ECO:0000313" key="1">
    <source>
        <dbReference type="EMBL" id="SHM75961.1"/>
    </source>
</evidence>
<sequence length="118" mass="12612">MCLNGAPAAVGIPLVVRIACSPCSFREVIGRLLASAAYFVLKAVPKTFVPCDPGTTYWPFISFAVAGEGLDQLFGGEETPTLHHHLHFDQVFHRLVGPATDKSDIGKLAGFDRAEVTG</sequence>
<accession>A0A1M7LCT0</accession>
<name>A0A1M7LCT0_9GAMM</name>
<protein>
    <submittedName>
        <fullName evidence="1">Uncharacterized protein</fullName>
    </submittedName>
</protein>
<evidence type="ECO:0000313" key="2">
    <source>
        <dbReference type="Proteomes" id="UP000184123"/>
    </source>
</evidence>
<dbReference type="AlphaFoldDB" id="A0A1M7LCT0"/>
<dbReference type="EMBL" id="FRCA01000012">
    <property type="protein sequence ID" value="SHM75961.1"/>
    <property type="molecule type" value="Genomic_DNA"/>
</dbReference>
<organism evidence="1 2">
    <name type="scientific">Halomonas cupida</name>
    <dbReference type="NCBI Taxonomy" id="44933"/>
    <lineage>
        <taxon>Bacteria</taxon>
        <taxon>Pseudomonadati</taxon>
        <taxon>Pseudomonadota</taxon>
        <taxon>Gammaproteobacteria</taxon>
        <taxon>Oceanospirillales</taxon>
        <taxon>Halomonadaceae</taxon>
        <taxon>Halomonas</taxon>
    </lineage>
</organism>
<gene>
    <name evidence="1" type="ORF">SAMN05660971_03808</name>
</gene>
<dbReference type="Proteomes" id="UP000184123">
    <property type="component" value="Unassembled WGS sequence"/>
</dbReference>
<proteinExistence type="predicted"/>
<reference evidence="1 2" key="1">
    <citation type="submission" date="2016-11" db="EMBL/GenBank/DDBJ databases">
        <authorList>
            <person name="Jaros S."/>
            <person name="Januszkiewicz K."/>
            <person name="Wedrychowicz H."/>
        </authorList>
    </citation>
    <scope>NUCLEOTIDE SEQUENCE [LARGE SCALE GENOMIC DNA]</scope>
    <source>
        <strain evidence="1 2">DSM 4740</strain>
    </source>
</reference>